<dbReference type="InterPro" id="IPR023214">
    <property type="entry name" value="HAD_sf"/>
</dbReference>
<name>K9UKL4_CHAP6</name>
<dbReference type="Proteomes" id="UP000010366">
    <property type="component" value="Chromosome"/>
</dbReference>
<dbReference type="STRING" id="1173020.Cha6605_3763"/>
<gene>
    <name evidence="1" type="ORF">Cha6605_3763</name>
</gene>
<dbReference type="PATRIC" id="fig|1173020.3.peg.4311"/>
<dbReference type="SUPFAM" id="SSF56784">
    <property type="entry name" value="HAD-like"/>
    <property type="match status" value="1"/>
</dbReference>
<dbReference type="eggNOG" id="COG0546">
    <property type="taxonomic scope" value="Bacteria"/>
</dbReference>
<protein>
    <submittedName>
        <fullName evidence="1">Putative phosphatase</fullName>
    </submittedName>
</protein>
<dbReference type="PANTHER" id="PTHR43434">
    <property type="entry name" value="PHOSPHOGLYCOLATE PHOSPHATASE"/>
    <property type="match status" value="1"/>
</dbReference>
<evidence type="ECO:0000313" key="1">
    <source>
        <dbReference type="EMBL" id="AFY94734.1"/>
    </source>
</evidence>
<dbReference type="RefSeq" id="WP_015160854.1">
    <property type="nucleotide sequence ID" value="NC_019697.1"/>
</dbReference>
<evidence type="ECO:0000313" key="2">
    <source>
        <dbReference type="Proteomes" id="UP000010366"/>
    </source>
</evidence>
<dbReference type="AlphaFoldDB" id="K9UKL4"/>
<dbReference type="GO" id="GO:0006281">
    <property type="term" value="P:DNA repair"/>
    <property type="evidence" value="ECO:0007669"/>
    <property type="project" value="TreeGrafter"/>
</dbReference>
<dbReference type="Pfam" id="PF13419">
    <property type="entry name" value="HAD_2"/>
    <property type="match status" value="1"/>
</dbReference>
<dbReference type="Gene3D" id="3.40.50.1000">
    <property type="entry name" value="HAD superfamily/HAD-like"/>
    <property type="match status" value="1"/>
</dbReference>
<dbReference type="SFLD" id="SFLDG01129">
    <property type="entry name" value="C1.5:_HAD__Beta-PGM__Phosphata"/>
    <property type="match status" value="1"/>
</dbReference>
<dbReference type="InterPro" id="IPR036412">
    <property type="entry name" value="HAD-like_sf"/>
</dbReference>
<dbReference type="SFLD" id="SFLDS00003">
    <property type="entry name" value="Haloacid_Dehalogenase"/>
    <property type="match status" value="1"/>
</dbReference>
<dbReference type="InterPro" id="IPR050155">
    <property type="entry name" value="HAD-like_hydrolase_sf"/>
</dbReference>
<dbReference type="GO" id="GO:0008967">
    <property type="term" value="F:phosphoglycolate phosphatase activity"/>
    <property type="evidence" value="ECO:0007669"/>
    <property type="project" value="TreeGrafter"/>
</dbReference>
<dbReference type="PANTHER" id="PTHR43434:SF1">
    <property type="entry name" value="PHOSPHOGLYCOLATE PHOSPHATASE"/>
    <property type="match status" value="1"/>
</dbReference>
<reference evidence="1 2" key="1">
    <citation type="submission" date="2012-05" db="EMBL/GenBank/DDBJ databases">
        <title>Finished chromosome of genome of Chamaesiphon sp. PCC 6605.</title>
        <authorList>
            <consortium name="US DOE Joint Genome Institute"/>
            <person name="Gugger M."/>
            <person name="Coursin T."/>
            <person name="Rippka R."/>
            <person name="Tandeau De Marsac N."/>
            <person name="Huntemann M."/>
            <person name="Wei C.-L."/>
            <person name="Han J."/>
            <person name="Detter J.C."/>
            <person name="Han C."/>
            <person name="Tapia R."/>
            <person name="Chen A."/>
            <person name="Kyrpides N."/>
            <person name="Mavromatis K."/>
            <person name="Markowitz V."/>
            <person name="Szeto E."/>
            <person name="Ivanova N."/>
            <person name="Pagani I."/>
            <person name="Pati A."/>
            <person name="Goodwin L."/>
            <person name="Nordberg H.P."/>
            <person name="Cantor M.N."/>
            <person name="Hua S.X."/>
            <person name="Woyke T."/>
            <person name="Kerfeld C.A."/>
        </authorList>
    </citation>
    <scope>NUCLEOTIDE SEQUENCE [LARGE SCALE GENOMIC DNA]</scope>
    <source>
        <strain evidence="2">ATCC 27169 / PCC 6605</strain>
    </source>
</reference>
<sequence length="284" mass="31773">MTTYQEAVIVKKSCEINPSGSINFMAGFSRSLSKSITVFCDFDGPIVDVSDRYYSTYCLALTDTAKYYREFSTPARANLHSLLDLTTLTKAQFWQMKQDRIPDREIARQSGLDGEQTEFFLRRVVEIVNCVDLLAQDKIQPGVTWALGLLQSQGVRLILVTLRDRNEAISILEQNGLRQLFTGIYGTSNSEAAYQNYTEVKTKLLQRAMREHRITSINSPHSWMIGDTEADILAGQAMGIATIALTCGIRSEIQLRQLQPTTVAADLLRAAHCLIGNNYLQACS</sequence>
<dbReference type="GO" id="GO:0005829">
    <property type="term" value="C:cytosol"/>
    <property type="evidence" value="ECO:0007669"/>
    <property type="project" value="TreeGrafter"/>
</dbReference>
<accession>K9UKL4</accession>
<dbReference type="InterPro" id="IPR041492">
    <property type="entry name" value="HAD_2"/>
</dbReference>
<organism evidence="1 2">
    <name type="scientific">Chamaesiphon minutus (strain ATCC 27169 / PCC 6605)</name>
    <dbReference type="NCBI Taxonomy" id="1173020"/>
    <lineage>
        <taxon>Bacteria</taxon>
        <taxon>Bacillati</taxon>
        <taxon>Cyanobacteriota</taxon>
        <taxon>Cyanophyceae</taxon>
        <taxon>Gomontiellales</taxon>
        <taxon>Chamaesiphonaceae</taxon>
        <taxon>Chamaesiphon</taxon>
    </lineage>
</organism>
<proteinExistence type="predicted"/>
<dbReference type="KEGG" id="cmp:Cha6605_3763"/>
<dbReference type="EMBL" id="CP003600">
    <property type="protein sequence ID" value="AFY94734.1"/>
    <property type="molecule type" value="Genomic_DNA"/>
</dbReference>
<dbReference type="HOGENOM" id="CLU_104121_0_0_3"/>
<keyword evidence="2" id="KW-1185">Reference proteome</keyword>